<accession>S7T7L2</accession>
<dbReference type="STRING" id="897.B2D07_18515"/>
<keyword evidence="2" id="KW-1185">Reference proteome</keyword>
<dbReference type="AlphaFoldDB" id="S7T7L2"/>
<evidence type="ECO:0000313" key="2">
    <source>
        <dbReference type="Proteomes" id="UP000014977"/>
    </source>
</evidence>
<evidence type="ECO:0000313" key="1">
    <source>
        <dbReference type="EMBL" id="EPR32495.1"/>
    </source>
</evidence>
<dbReference type="eggNOG" id="ENOG5033IKY">
    <property type="taxonomic scope" value="Bacteria"/>
</dbReference>
<reference evidence="1 2" key="1">
    <citation type="journal article" date="2013" name="Genome Announc.">
        <title>Draft genome sequences for three mercury-methylating, sulfate-reducing bacteria.</title>
        <authorList>
            <person name="Brown S.D."/>
            <person name="Hurt R.A.Jr."/>
            <person name="Gilmour C.C."/>
            <person name="Elias D.A."/>
        </authorList>
    </citation>
    <scope>NUCLEOTIDE SEQUENCE [LARGE SCALE GENOMIC DNA]</scope>
    <source>
        <strain evidence="1 2">DSM 2059</strain>
    </source>
</reference>
<sequence length="69" mass="8159">MNGRRQINCTYCGKEKLSRNEIGLNKKLIHRQIEQMMCLSCMAEDLETTEEEIIEMIEIFKRQGCELFS</sequence>
<name>S7T7L2_DESML</name>
<dbReference type="Proteomes" id="UP000014977">
    <property type="component" value="Unassembled WGS sequence"/>
</dbReference>
<organism evidence="1 2">
    <name type="scientific">Desulfococcus multivorans DSM 2059</name>
    <dbReference type="NCBI Taxonomy" id="1121405"/>
    <lineage>
        <taxon>Bacteria</taxon>
        <taxon>Pseudomonadati</taxon>
        <taxon>Thermodesulfobacteriota</taxon>
        <taxon>Desulfobacteria</taxon>
        <taxon>Desulfobacterales</taxon>
        <taxon>Desulfococcaceae</taxon>
        <taxon>Desulfococcus</taxon>
    </lineage>
</organism>
<protein>
    <submittedName>
        <fullName evidence="1">Uncharacterized protein</fullName>
    </submittedName>
</protein>
<comment type="caution">
    <text evidence="1">The sequence shown here is derived from an EMBL/GenBank/DDBJ whole genome shotgun (WGS) entry which is preliminary data.</text>
</comment>
<dbReference type="EMBL" id="ATHJ01000138">
    <property type="protein sequence ID" value="EPR32495.1"/>
    <property type="molecule type" value="Genomic_DNA"/>
</dbReference>
<proteinExistence type="predicted"/>
<gene>
    <name evidence="1" type="ORF">dsmv_0868</name>
</gene>